<dbReference type="PROSITE" id="PS00723">
    <property type="entry name" value="POLYPRENYL_SYNTHASE_1"/>
    <property type="match status" value="1"/>
</dbReference>
<dbReference type="GO" id="GO:0008299">
    <property type="term" value="P:isoprenoid biosynthetic process"/>
    <property type="evidence" value="ECO:0007669"/>
    <property type="project" value="InterPro"/>
</dbReference>
<dbReference type="PANTHER" id="PTHR12001:SF85">
    <property type="entry name" value="SHORT CHAIN ISOPRENYL DIPHOSPHATE SYNTHASE"/>
    <property type="match status" value="1"/>
</dbReference>
<evidence type="ECO:0000313" key="8">
    <source>
        <dbReference type="EMBL" id="ALU97936.1"/>
    </source>
</evidence>
<keyword evidence="5" id="KW-0460">Magnesium</keyword>
<proteinExistence type="inferred from homology"/>
<sequence>MEHVLDVYTGQRVRDARTVDPLFAREVAERVRLFALRGGKRMRARFAWWGWRAGGGSPTGKDAESALRLGAALELIQTCALIHDDVMDGSSLRRGSPALHVEFADNHVRSGMRGDHNAHGRAAAILAGDLALAWADDLVADILTGSANREDVQRLWRAMRGEMVAGQYLDMRAQADGSSTTDRALRIACLKTALYTVERPLALGAALAGADGRTTSALCSAGRSAGIAFQLYDDLLSVFGDSSVTGKPSGEDIRAGKLTYLTAVARTLSEEAGDAAARHVLNRSLGDSSLSGAGLDELRRTLEHTGARRATEVEIDRLVSDSQEHLLRAALSAPVHGRLSALIGSVVGMPLAYLAPDGDVVGQRPSSTCRETTKAPSPGKGIR</sequence>
<dbReference type="GeneID" id="27781387"/>
<dbReference type="GO" id="GO:0004659">
    <property type="term" value="F:prenyltransferase activity"/>
    <property type="evidence" value="ECO:0007669"/>
    <property type="project" value="InterPro"/>
</dbReference>
<evidence type="ECO:0000256" key="1">
    <source>
        <dbReference type="ARBA" id="ARBA00001946"/>
    </source>
</evidence>
<evidence type="ECO:0000256" key="6">
    <source>
        <dbReference type="RuleBase" id="RU004466"/>
    </source>
</evidence>
<evidence type="ECO:0000256" key="7">
    <source>
        <dbReference type="SAM" id="MobiDB-lite"/>
    </source>
</evidence>
<accession>A0A0U2T959</accession>
<evidence type="ECO:0000313" key="9">
    <source>
        <dbReference type="Proteomes" id="UP000064183"/>
    </source>
</evidence>
<reference evidence="8 9" key="1">
    <citation type="journal article" date="2012" name="J. Bacteriol.">
        <title>Draft genome sequence of Streptomyces globisporus C-1027, which produces an antitumor antibiotic consisting of a nine-membered enediyne with a chromoprotein.</title>
        <authorList>
            <person name="Wang L."/>
            <person name="Wang S."/>
            <person name="He Q."/>
            <person name="Yu T."/>
            <person name="Li Q."/>
            <person name="Hong B."/>
        </authorList>
    </citation>
    <scope>NUCLEOTIDE SEQUENCE [LARGE SCALE GENOMIC DNA]</scope>
    <source>
        <strain evidence="8 9">C-1027</strain>
    </source>
</reference>
<dbReference type="KEGG" id="sgb:WQO_03625"/>
<comment type="cofactor">
    <cofactor evidence="1">
        <name>Mg(2+)</name>
        <dbReference type="ChEBI" id="CHEBI:18420"/>
    </cofactor>
</comment>
<evidence type="ECO:0000256" key="5">
    <source>
        <dbReference type="ARBA" id="ARBA00022842"/>
    </source>
</evidence>
<dbReference type="SFLD" id="SFLDS00005">
    <property type="entry name" value="Isoprenoid_Synthase_Type_I"/>
    <property type="match status" value="1"/>
</dbReference>
<feature type="region of interest" description="Disordered" evidence="7">
    <location>
        <begin position="362"/>
        <end position="383"/>
    </location>
</feature>
<dbReference type="GO" id="GO:0046872">
    <property type="term" value="F:metal ion binding"/>
    <property type="evidence" value="ECO:0007669"/>
    <property type="project" value="UniProtKB-KW"/>
</dbReference>
<evidence type="ECO:0000256" key="3">
    <source>
        <dbReference type="ARBA" id="ARBA00022679"/>
    </source>
</evidence>
<dbReference type="EMBL" id="CP013738">
    <property type="protein sequence ID" value="ALU97936.1"/>
    <property type="molecule type" value="Genomic_DNA"/>
</dbReference>
<gene>
    <name evidence="8" type="ORF">WQO_03625</name>
</gene>
<dbReference type="InterPro" id="IPR033749">
    <property type="entry name" value="Polyprenyl_synt_CS"/>
</dbReference>
<dbReference type="STRING" id="1172567.WQO_03625"/>
<protein>
    <submittedName>
        <fullName evidence="8">Geranylgeranyl pyrophosphate synthase</fullName>
    </submittedName>
</protein>
<keyword evidence="3 6" id="KW-0808">Transferase</keyword>
<dbReference type="Pfam" id="PF00348">
    <property type="entry name" value="polyprenyl_synt"/>
    <property type="match status" value="1"/>
</dbReference>
<dbReference type="Gene3D" id="1.10.600.10">
    <property type="entry name" value="Farnesyl Diphosphate Synthase"/>
    <property type="match status" value="1"/>
</dbReference>
<dbReference type="PANTHER" id="PTHR12001">
    <property type="entry name" value="GERANYLGERANYL PYROPHOSPHATE SYNTHASE"/>
    <property type="match status" value="1"/>
</dbReference>
<comment type="similarity">
    <text evidence="2 6">Belongs to the FPP/GGPP synthase family.</text>
</comment>
<evidence type="ECO:0000256" key="2">
    <source>
        <dbReference type="ARBA" id="ARBA00006706"/>
    </source>
</evidence>
<dbReference type="InterPro" id="IPR000092">
    <property type="entry name" value="Polyprenyl_synt"/>
</dbReference>
<dbReference type="Proteomes" id="UP000064183">
    <property type="component" value="Chromosome"/>
</dbReference>
<organism evidence="8 9">
    <name type="scientific">Streptomyces globisporus C-1027</name>
    <dbReference type="NCBI Taxonomy" id="1172567"/>
    <lineage>
        <taxon>Bacteria</taxon>
        <taxon>Bacillati</taxon>
        <taxon>Actinomycetota</taxon>
        <taxon>Actinomycetes</taxon>
        <taxon>Kitasatosporales</taxon>
        <taxon>Streptomycetaceae</taxon>
        <taxon>Streptomyces</taxon>
    </lineage>
</organism>
<dbReference type="RefSeq" id="WP_010056179.1">
    <property type="nucleotide sequence ID" value="NZ_CP013738.1"/>
</dbReference>
<evidence type="ECO:0000256" key="4">
    <source>
        <dbReference type="ARBA" id="ARBA00022723"/>
    </source>
</evidence>
<keyword evidence="4" id="KW-0479">Metal-binding</keyword>
<name>A0A0U2T959_STRGL</name>
<dbReference type="CDD" id="cd00685">
    <property type="entry name" value="Trans_IPPS_HT"/>
    <property type="match status" value="1"/>
</dbReference>
<dbReference type="SUPFAM" id="SSF48576">
    <property type="entry name" value="Terpenoid synthases"/>
    <property type="match status" value="1"/>
</dbReference>
<dbReference type="InterPro" id="IPR008949">
    <property type="entry name" value="Isoprenoid_synthase_dom_sf"/>
</dbReference>
<dbReference type="AlphaFoldDB" id="A0A0U2T959"/>